<dbReference type="EMBL" id="KK088431">
    <property type="protein sequence ID" value="EYE93411.1"/>
    <property type="molecule type" value="Genomic_DNA"/>
</dbReference>
<dbReference type="OrthoDB" id="48988at2759"/>
<dbReference type="PANTHER" id="PTHR43364:SF4">
    <property type="entry name" value="NAD(P)-LINKED OXIDOREDUCTASE SUPERFAMILY PROTEIN"/>
    <property type="match status" value="1"/>
</dbReference>
<reference evidence="5" key="1">
    <citation type="journal article" date="2014" name="Nat. Commun.">
        <title>Genomic adaptations of the halophilic Dead Sea filamentous fungus Eurotium rubrum.</title>
        <authorList>
            <person name="Kis-Papo T."/>
            <person name="Weig A.R."/>
            <person name="Riley R."/>
            <person name="Persoh D."/>
            <person name="Salamov A."/>
            <person name="Sun H."/>
            <person name="Lipzen A."/>
            <person name="Wasser S.P."/>
            <person name="Rambold G."/>
            <person name="Grigoriev I.V."/>
            <person name="Nevo E."/>
        </authorList>
    </citation>
    <scope>NUCLEOTIDE SEQUENCE [LARGE SCALE GENOMIC DNA]</scope>
    <source>
        <strain evidence="5">CBS 135680</strain>
    </source>
</reference>
<gene>
    <name evidence="4" type="ORF">EURHEDRAFT_460231</name>
</gene>
<evidence type="ECO:0000313" key="4">
    <source>
        <dbReference type="EMBL" id="EYE93411.1"/>
    </source>
</evidence>
<dbReference type="AlphaFoldDB" id="A0A017S9B3"/>
<dbReference type="HOGENOM" id="CLU_023205_1_1_1"/>
<dbReference type="Proteomes" id="UP000019804">
    <property type="component" value="Unassembled WGS sequence"/>
</dbReference>
<dbReference type="InterPro" id="IPR050523">
    <property type="entry name" value="AKR_Detox_Biosynth"/>
</dbReference>
<dbReference type="STRING" id="1388766.A0A017S9B3"/>
<dbReference type="Gene3D" id="3.20.20.100">
    <property type="entry name" value="NADP-dependent oxidoreductase domain"/>
    <property type="match status" value="1"/>
</dbReference>
<accession>A0A017S9B3</accession>
<comment type="similarity">
    <text evidence="2">Belongs to the aldo/keto reductase family. Aldo/keto reductase 2 subfamily.</text>
</comment>
<evidence type="ECO:0000256" key="2">
    <source>
        <dbReference type="ARBA" id="ARBA00038157"/>
    </source>
</evidence>
<dbReference type="InterPro" id="IPR036812">
    <property type="entry name" value="NAD(P)_OxRdtase_dom_sf"/>
</dbReference>
<dbReference type="SUPFAM" id="SSF51430">
    <property type="entry name" value="NAD(P)-linked oxidoreductase"/>
    <property type="match status" value="1"/>
</dbReference>
<dbReference type="GO" id="GO:0016491">
    <property type="term" value="F:oxidoreductase activity"/>
    <property type="evidence" value="ECO:0007669"/>
    <property type="project" value="UniProtKB-KW"/>
</dbReference>
<evidence type="ECO:0000256" key="1">
    <source>
        <dbReference type="ARBA" id="ARBA00023002"/>
    </source>
</evidence>
<protein>
    <submittedName>
        <fullName evidence="4">Aflatoxin B1 aldehyde reductase-like protein</fullName>
    </submittedName>
</protein>
<evidence type="ECO:0000313" key="5">
    <source>
        <dbReference type="Proteomes" id="UP000019804"/>
    </source>
</evidence>
<organism evidence="4 5">
    <name type="scientific">Aspergillus ruber (strain CBS 135680)</name>
    <dbReference type="NCBI Taxonomy" id="1388766"/>
    <lineage>
        <taxon>Eukaryota</taxon>
        <taxon>Fungi</taxon>
        <taxon>Dikarya</taxon>
        <taxon>Ascomycota</taxon>
        <taxon>Pezizomycotina</taxon>
        <taxon>Eurotiomycetes</taxon>
        <taxon>Eurotiomycetidae</taxon>
        <taxon>Eurotiales</taxon>
        <taxon>Aspergillaceae</taxon>
        <taxon>Aspergillus</taxon>
        <taxon>Aspergillus subgen. Aspergillus</taxon>
    </lineage>
</organism>
<evidence type="ECO:0000259" key="3">
    <source>
        <dbReference type="Pfam" id="PF00248"/>
    </source>
</evidence>
<dbReference type="CDD" id="cd19075">
    <property type="entry name" value="AKR_AKR7A1-5"/>
    <property type="match status" value="1"/>
</dbReference>
<feature type="domain" description="NADP-dependent oxidoreductase" evidence="3">
    <location>
        <begin position="5"/>
        <end position="309"/>
    </location>
</feature>
<dbReference type="InterPro" id="IPR023210">
    <property type="entry name" value="NADP_OxRdtase_dom"/>
</dbReference>
<name>A0A017S9B3_ASPRC</name>
<dbReference type="Pfam" id="PF00248">
    <property type="entry name" value="Aldo_ket_red"/>
    <property type="match status" value="1"/>
</dbReference>
<dbReference type="RefSeq" id="XP_040637099.1">
    <property type="nucleotide sequence ID" value="XM_040784635.1"/>
</dbReference>
<dbReference type="PANTHER" id="PTHR43364">
    <property type="entry name" value="NADH-SPECIFIC METHYLGLYOXAL REDUCTASE-RELATED"/>
    <property type="match status" value="1"/>
</dbReference>
<keyword evidence="5" id="KW-1185">Reference proteome</keyword>
<sequence>MGVPKLIFGAASFGMNFVDLEDVQKVLNYLKENNITHLDTAGRYPPTTPGRSEELLGETKAVSQGFSIDTKILTLSLYHRGELERSAIEKSINTSLQRMGVEQVNTLHLHLPDLETPLKEQAETFDSLYKAGKFKMYYLGVSNFQPELLQRFIEICEANGYIKPTVYQGDYSAVNRGMEKRLLPILRKHGIAYNAFRVLASGFLSGKLTNGNTEGTRFDSDGAMNKFMQNLYNHEPLHNALKQLEETTRALGITTIDAALRWAYYHSSLEKGDGIILGASSIRQIKSNIESISQGPLSRECLDTFEHIWETLEPVRGDIL</sequence>
<dbReference type="GeneID" id="63699759"/>
<proteinExistence type="inferred from homology"/>
<keyword evidence="1" id="KW-0560">Oxidoreductase</keyword>